<evidence type="ECO:0000313" key="4">
    <source>
        <dbReference type="EMBL" id="THY25337.1"/>
    </source>
</evidence>
<dbReference type="SUPFAM" id="SSF51735">
    <property type="entry name" value="NAD(P)-binding Rossmann-fold domains"/>
    <property type="match status" value="1"/>
</dbReference>
<reference evidence="4 5" key="1">
    <citation type="submission" date="2018-10" db="EMBL/GenBank/DDBJ databases">
        <title>Fifty Aureobasidium pullulans genomes reveal a recombining polyextremotolerant generalist.</title>
        <authorList>
            <person name="Gostincar C."/>
            <person name="Turk M."/>
            <person name="Zajc J."/>
            <person name="Gunde-Cimerman N."/>
        </authorList>
    </citation>
    <scope>NUCLEOTIDE SEQUENCE [LARGE SCALE GENOMIC DNA]</scope>
    <source>
        <strain evidence="4 5">EXF-6604</strain>
    </source>
</reference>
<keyword evidence="2" id="KW-0521">NADP</keyword>
<accession>A0A4S9L823</accession>
<dbReference type="GO" id="GO:0016491">
    <property type="term" value="F:oxidoreductase activity"/>
    <property type="evidence" value="ECO:0007669"/>
    <property type="project" value="UniProtKB-KW"/>
</dbReference>
<comment type="caution">
    <text evidence="4">The sequence shown here is derived from an EMBL/GenBank/DDBJ whole genome shotgun (WGS) entry which is preliminary data.</text>
</comment>
<keyword evidence="3" id="KW-0560">Oxidoreductase</keyword>
<dbReference type="InterPro" id="IPR020904">
    <property type="entry name" value="Sc_DH/Rdtase_CS"/>
</dbReference>
<gene>
    <name evidence="4" type="ORF">D6D01_05086</name>
</gene>
<comment type="similarity">
    <text evidence="1">Belongs to the short-chain dehydrogenases/reductases (SDR) family.</text>
</comment>
<dbReference type="Proteomes" id="UP000306584">
    <property type="component" value="Unassembled WGS sequence"/>
</dbReference>
<name>A0A4S9L823_AURPU</name>
<dbReference type="Gene3D" id="3.40.50.720">
    <property type="entry name" value="NAD(P)-binding Rossmann-like Domain"/>
    <property type="match status" value="1"/>
</dbReference>
<evidence type="ECO:0000313" key="5">
    <source>
        <dbReference type="Proteomes" id="UP000306584"/>
    </source>
</evidence>
<sequence>MAQVELSSCADGCINRNNKHQAELEELVEEYEERFVRGGDYVTRTYYQQDKARLAELIVATGKSLAEAAYDLECAFASSYLESQRLKESAAKDNLEESKRALNELDIMSGYTHTGPVPCDIDLDVSTVNGKTAIVTGGANGLGEAYVRALVQAGVSVCFGDLDVEGGNKLENELNGKAKFVKCDTTDWEDQLNLFETARAFSPSSKIHYVVANAGIAAKDEVFDYNESGPTKPSLKTVEVNLHGALYTTKLATHHFIKQNGKQPSQEQEDTCLILIGSGAAFLDVARGPTYPATKWAIRGIMHSLRRTSHYYGSRLNVISPWYVKTKILSEEAFEQVKSKGVEFATTEDAGSCLLRILSDKSVNGHSFFLSARKWASRGYMDLDLEDYEDELLKEIQKDQLANAPPEDGLMI</sequence>
<dbReference type="EMBL" id="QZBD01000182">
    <property type="protein sequence ID" value="THY25337.1"/>
    <property type="molecule type" value="Genomic_DNA"/>
</dbReference>
<evidence type="ECO:0000256" key="1">
    <source>
        <dbReference type="ARBA" id="ARBA00006484"/>
    </source>
</evidence>
<dbReference type="Pfam" id="PF00106">
    <property type="entry name" value="adh_short"/>
    <property type="match status" value="1"/>
</dbReference>
<evidence type="ECO:0000256" key="3">
    <source>
        <dbReference type="ARBA" id="ARBA00023002"/>
    </source>
</evidence>
<dbReference type="PANTHER" id="PTHR43180">
    <property type="entry name" value="3-OXOACYL-(ACYL-CARRIER-PROTEIN) REDUCTASE (AFU_ORTHOLOGUE AFUA_6G11210)"/>
    <property type="match status" value="1"/>
</dbReference>
<dbReference type="InterPro" id="IPR036291">
    <property type="entry name" value="NAD(P)-bd_dom_sf"/>
</dbReference>
<dbReference type="PANTHER" id="PTHR43180:SF31">
    <property type="entry name" value="CHAIN DEHYDROGENASE_REDUCTASE, PUTATIVE (AFU_ORTHOLOGUE AFUA_2G16570)-RELATED"/>
    <property type="match status" value="1"/>
</dbReference>
<dbReference type="PROSITE" id="PS00061">
    <property type="entry name" value="ADH_SHORT"/>
    <property type="match status" value="1"/>
</dbReference>
<evidence type="ECO:0000256" key="2">
    <source>
        <dbReference type="ARBA" id="ARBA00022857"/>
    </source>
</evidence>
<organism evidence="4 5">
    <name type="scientific">Aureobasidium pullulans</name>
    <name type="common">Black yeast</name>
    <name type="synonym">Pullularia pullulans</name>
    <dbReference type="NCBI Taxonomy" id="5580"/>
    <lineage>
        <taxon>Eukaryota</taxon>
        <taxon>Fungi</taxon>
        <taxon>Dikarya</taxon>
        <taxon>Ascomycota</taxon>
        <taxon>Pezizomycotina</taxon>
        <taxon>Dothideomycetes</taxon>
        <taxon>Dothideomycetidae</taxon>
        <taxon>Dothideales</taxon>
        <taxon>Saccotheciaceae</taxon>
        <taxon>Aureobasidium</taxon>
    </lineage>
</organism>
<dbReference type="AlphaFoldDB" id="A0A4S9L823"/>
<proteinExistence type="inferred from homology"/>
<protein>
    <submittedName>
        <fullName evidence="4">NAD(P)-binding protein</fullName>
    </submittedName>
</protein>
<dbReference type="PRINTS" id="PR00081">
    <property type="entry name" value="GDHRDH"/>
</dbReference>
<dbReference type="InterPro" id="IPR002347">
    <property type="entry name" value="SDR_fam"/>
</dbReference>